<accession>A0ACB8WHG5</accession>
<evidence type="ECO:0000313" key="1">
    <source>
        <dbReference type="EMBL" id="KAI3367490.1"/>
    </source>
</evidence>
<dbReference type="EMBL" id="CM041539">
    <property type="protein sequence ID" value="KAI3367490.1"/>
    <property type="molecule type" value="Genomic_DNA"/>
</dbReference>
<keyword evidence="2" id="KW-1185">Reference proteome</keyword>
<sequence>MSGSEPSMAVQKKQTVIPPSQGPLSTRTIESQRKGNGPERAGDHFKPNSQVKKTACSVNKSAQMCNPAAPRAGLILANGLNVDERLKAARERREEHQRLLASRELSRVEREQRARRYYEQQLQERKKKLLEQRLKEERRRAAVEEKRKQRVKEEKERYESAVRRTLEKSQRAQQNLSQNSRGRKHTKNISFHTMNTTATITPPHKPQHHSRSVHSRLSASPSPNNSQHRSINLAQIKSARQQDTDKKNSGSNKRSPAISPSVKPVTQNRAASPSPERTPRRSISRNSTSLQLELPAVPEEDVAVCSPALSPGNSRPVRTPAEGQQEKIRNENPPEAPCSNLPNRKTEAITRAAADGSPPQTPPCSAPQPPEVTYRPSAGTMDAEEASRLLAEKRREARLQREKEEQERLHREEAERRSREELERRRAEERARQQAEAQRLIEEKRRREEEEQRRAEEERAQAMKEAALLQKQREEEQAREREKAEQMKQEREILAQKEEAARQARKKRLEEIMRRTRRTDSPDTKSVPVRILPNEAQPKENTEPVHNGTIEDAVKLPVGTKTSQLGLNNEEDMVPVVAFKERRSLRTLTGLEEIQTHQRAGESDDRAKTRERFNEVFKKYTESEKKTAKKKNTETQETIVLQNLKKNLNLEKDTEDDETILQNTYHPEQGSPRYTKNKQRERETAEKVNINNSRNQEEIQTSKGKKKSKRELPPVPVPEDATSYIQEEVESSKSEIALETDGVGDGKEPKRKSKKGKSKGATEAKAESQVEETEDKLLHEYQLQIAQEEERTLKKTRIKSEEESAVSQNVTLNNDVGKKKKKKLKSVITQSAAGDEDEDADQDADVENETESKGKKKKKKKKHVVTAESETEAEMPQQPTFDDSLVLGVTIHRTDRLKTDLLISHPMVKIHVVDEITGQYVKKEDCHRPVSSFYEQDNVDHILPIMTQPFDFKKNKSIIPEWQEQIIFNERFGYFVQQNEESPRVLLFFEILDFITMEEARANVDVDKHERGFRKIAWAFLKLVGTNGVLNTDSKLRLQLFCPPPRAKRQPKTIEVVEWWRKYPRNKYASTIYVTVKGIKLPEHVDPSIRSMMALQEERGSTSYSELQNEVTKKSLTQQPDTKPPVLRWSRLPGQVCRIPNKPMLSFRGGQMGCFTVLFSHAGTMLAAACADRDAFPVVVYEIPSGKVLAAFSGHLKIVYDLCWSRDDRSLLSASSDGTVREWNVERLQGTARKVLPHPSFVYCAQYHPTAQNLVVTGGYDSLVRAWRLDIDDVNGQLLQEFEGHNSFINTVCFDSEALTQCLLRQPTAALYPAQERRRMFSADNTGLIIVWKTSVNDSKRHQLCHRWCIEKKIDETDLRGIPINMLQLHPNGRCLLIHAKDSVLRMMDLRILAVKKYTGATNYRERIYSTFTPCGNFIFSGSEDGMAYVWNTDTGDQVAVYSELCYPTALHGTSFHPHENMVAFCAFGQSQPVHVYLYDRKVSQLEVHNIKAALTVSRAASADMKTLRNTPDPPALQDTSAASAMDQFAQATRLAMKMQSVKEQLNSVLEPHQRSSTSGYIYEQDKVGIAHTGRSLTSDPGTTGLNASLPPPSLLSPHSKLQLSGSLAKQLIPQAALSTQNRGFSPVGQRLKGASSFRLQTASTQKETDSAPVQQVVVSLYDYRANRSDELTTRRGDVIQVLYKDNDNWWFGRLANGQQGYFLAAYVADQRDYNEETTVDAHAALSEGTVARSTPTRVSAAISSSGELKFLSEPTLSDTDPELTDTRGRRKKKVKKPGDLAASSQARFSDADASESSRNRRGRSTDRPLPKRPTGRTNGAFEPDT</sequence>
<name>A0ACB8WHG5_9TELE</name>
<gene>
    <name evidence="1" type="ORF">L3Q82_026342</name>
</gene>
<evidence type="ECO:0000313" key="2">
    <source>
        <dbReference type="Proteomes" id="UP000831701"/>
    </source>
</evidence>
<comment type="caution">
    <text evidence="1">The sequence shown here is derived from an EMBL/GenBank/DDBJ whole genome shotgun (WGS) entry which is preliminary data.</text>
</comment>
<dbReference type="Proteomes" id="UP000831701">
    <property type="component" value="Chromosome 9"/>
</dbReference>
<protein>
    <submittedName>
        <fullName evidence="1">Uncharacterized protein</fullName>
    </submittedName>
</protein>
<proteinExistence type="predicted"/>
<organism evidence="1 2">
    <name type="scientific">Scortum barcoo</name>
    <name type="common">barcoo grunter</name>
    <dbReference type="NCBI Taxonomy" id="214431"/>
    <lineage>
        <taxon>Eukaryota</taxon>
        <taxon>Metazoa</taxon>
        <taxon>Chordata</taxon>
        <taxon>Craniata</taxon>
        <taxon>Vertebrata</taxon>
        <taxon>Euteleostomi</taxon>
        <taxon>Actinopterygii</taxon>
        <taxon>Neopterygii</taxon>
        <taxon>Teleostei</taxon>
        <taxon>Neoteleostei</taxon>
        <taxon>Acanthomorphata</taxon>
        <taxon>Eupercaria</taxon>
        <taxon>Centrarchiformes</taxon>
        <taxon>Terapontoidei</taxon>
        <taxon>Terapontidae</taxon>
        <taxon>Scortum</taxon>
    </lineage>
</organism>
<reference evidence="1" key="1">
    <citation type="submission" date="2022-04" db="EMBL/GenBank/DDBJ databases">
        <title>Jade perch genome.</title>
        <authorList>
            <person name="Chao B."/>
        </authorList>
    </citation>
    <scope>NUCLEOTIDE SEQUENCE</scope>
    <source>
        <strain evidence="1">CB-2022</strain>
    </source>
</reference>